<evidence type="ECO:0000313" key="2">
    <source>
        <dbReference type="Proteomes" id="UP000257109"/>
    </source>
</evidence>
<sequence length="317" mass="35350">MGQEPSLSVFFWFFTLRWVDKGASLPIILEISRPSRSQLTGIIWKVHSSRSATPALGGAIVEASPLATAGLTEESTLPPLVIVLDSAEVFPMPVVVRGSALKRAVEEGALQSQERPLKRTSATEAKASSAKDFNFLEFFGVDQGEGDETWVEVKTSRSSSASVWNPRYPIGEVVDRRLSCFTDQEKAKELGLPKSLEVIQRYARYSLILARAMEREFEGLVAHQQSLDEKNQKAHDALLNLSAEYEATTTLQSDLDRVVVETKELRLVQQDLESLQDYFKAQNKVLGKEKEALTSTKAATDEEMSWLTQRLRPETIC</sequence>
<dbReference type="Proteomes" id="UP000257109">
    <property type="component" value="Unassembled WGS sequence"/>
</dbReference>
<evidence type="ECO:0000313" key="1">
    <source>
        <dbReference type="EMBL" id="RDX74985.1"/>
    </source>
</evidence>
<keyword evidence="2" id="KW-1185">Reference proteome</keyword>
<dbReference type="EMBL" id="QJKJ01009984">
    <property type="protein sequence ID" value="RDX74985.1"/>
    <property type="molecule type" value="Genomic_DNA"/>
</dbReference>
<name>A0A371F9M4_MUCPR</name>
<organism evidence="1 2">
    <name type="scientific">Mucuna pruriens</name>
    <name type="common">Velvet bean</name>
    <name type="synonym">Dolichos pruriens</name>
    <dbReference type="NCBI Taxonomy" id="157652"/>
    <lineage>
        <taxon>Eukaryota</taxon>
        <taxon>Viridiplantae</taxon>
        <taxon>Streptophyta</taxon>
        <taxon>Embryophyta</taxon>
        <taxon>Tracheophyta</taxon>
        <taxon>Spermatophyta</taxon>
        <taxon>Magnoliopsida</taxon>
        <taxon>eudicotyledons</taxon>
        <taxon>Gunneridae</taxon>
        <taxon>Pentapetalae</taxon>
        <taxon>rosids</taxon>
        <taxon>fabids</taxon>
        <taxon>Fabales</taxon>
        <taxon>Fabaceae</taxon>
        <taxon>Papilionoideae</taxon>
        <taxon>50 kb inversion clade</taxon>
        <taxon>NPAAA clade</taxon>
        <taxon>indigoferoid/millettioid clade</taxon>
        <taxon>Phaseoleae</taxon>
        <taxon>Mucuna</taxon>
    </lineage>
</organism>
<proteinExistence type="predicted"/>
<accession>A0A371F9M4</accession>
<dbReference type="AlphaFoldDB" id="A0A371F9M4"/>
<comment type="caution">
    <text evidence="1">The sequence shown here is derived from an EMBL/GenBank/DDBJ whole genome shotgun (WGS) entry which is preliminary data.</text>
</comment>
<reference evidence="1" key="1">
    <citation type="submission" date="2018-05" db="EMBL/GenBank/DDBJ databases">
        <title>Draft genome of Mucuna pruriens seed.</title>
        <authorList>
            <person name="Nnadi N.E."/>
            <person name="Vos R."/>
            <person name="Hasami M.H."/>
            <person name="Devisetty U.K."/>
            <person name="Aguiy J.C."/>
        </authorList>
    </citation>
    <scope>NUCLEOTIDE SEQUENCE [LARGE SCALE GENOMIC DNA]</scope>
    <source>
        <strain evidence="1">JCA_2017</strain>
    </source>
</reference>
<protein>
    <submittedName>
        <fullName evidence="1">Uncharacterized protein</fullName>
    </submittedName>
</protein>
<gene>
    <name evidence="1" type="ORF">CR513_45184</name>
</gene>
<feature type="non-terminal residue" evidence="1">
    <location>
        <position position="1"/>
    </location>
</feature>